<evidence type="ECO:0000313" key="2">
    <source>
        <dbReference type="Proteomes" id="UP001067708"/>
    </source>
</evidence>
<reference evidence="1" key="1">
    <citation type="submission" date="2022-09" db="EMBL/GenBank/DDBJ databases">
        <title>Genome analysis and characterization of larvicidal activity of Brevibacillus strains.</title>
        <authorList>
            <person name="Patrusheva E.V."/>
            <person name="Izotova A.O."/>
            <person name="Toshchakov S.V."/>
            <person name="Sineoky S.P."/>
        </authorList>
    </citation>
    <scope>NUCLEOTIDE SEQUENCE</scope>
    <source>
        <strain evidence="1">VKPM_B-13244</strain>
    </source>
</reference>
<organism evidence="1 2">
    <name type="scientific">Brevibacillus halotolerans</name>
    <dbReference type="NCBI Taxonomy" id="1507437"/>
    <lineage>
        <taxon>Bacteria</taxon>
        <taxon>Bacillati</taxon>
        <taxon>Bacillota</taxon>
        <taxon>Bacilli</taxon>
        <taxon>Bacillales</taxon>
        <taxon>Paenibacillaceae</taxon>
        <taxon>Brevibacillus</taxon>
    </lineage>
</organism>
<accession>A0ABT4HQZ0</accession>
<name>A0ABT4HQZ0_9BACL</name>
<keyword evidence="2" id="KW-1185">Reference proteome</keyword>
<gene>
    <name evidence="1" type="ORF">O0535_00120</name>
</gene>
<evidence type="ECO:0000313" key="1">
    <source>
        <dbReference type="EMBL" id="MCZ0829196.1"/>
    </source>
</evidence>
<protein>
    <submittedName>
        <fullName evidence="1">Uncharacterized protein</fullName>
    </submittedName>
</protein>
<dbReference type="RefSeq" id="WP_258416003.1">
    <property type="nucleotide sequence ID" value="NZ_JAPTNG010000001.1"/>
</dbReference>
<sequence length="41" mass="4282">MPIIRIASSGGGVGVEAIYSIYSNDKLAKSLAIAAQGQKFR</sequence>
<proteinExistence type="predicted"/>
<dbReference type="Proteomes" id="UP001067708">
    <property type="component" value="Unassembled WGS sequence"/>
</dbReference>
<dbReference type="EMBL" id="JAPTNG010000001">
    <property type="protein sequence ID" value="MCZ0829196.1"/>
    <property type="molecule type" value="Genomic_DNA"/>
</dbReference>
<comment type="caution">
    <text evidence="1">The sequence shown here is derived from an EMBL/GenBank/DDBJ whole genome shotgun (WGS) entry which is preliminary data.</text>
</comment>